<evidence type="ECO:0000313" key="10">
    <source>
        <dbReference type="Proteomes" id="UP000027920"/>
    </source>
</evidence>
<evidence type="ECO:0000256" key="6">
    <source>
        <dbReference type="SAM" id="MobiDB-lite"/>
    </source>
</evidence>
<accession>A0A072PUW0</accession>
<keyword evidence="3 7" id="KW-1133">Transmembrane helix</keyword>
<dbReference type="GeneID" id="25276778"/>
<keyword evidence="10" id="KW-1185">Reference proteome</keyword>
<dbReference type="Pfam" id="PF20684">
    <property type="entry name" value="Fung_rhodopsin"/>
    <property type="match status" value="1"/>
</dbReference>
<evidence type="ECO:0000256" key="7">
    <source>
        <dbReference type="SAM" id="Phobius"/>
    </source>
</evidence>
<name>A0A072PUW0_9EURO</name>
<dbReference type="VEuPathDB" id="FungiDB:A1O9_01832"/>
<protein>
    <recommendedName>
        <fullName evidence="8">Rhodopsin domain-containing protein</fullName>
    </recommendedName>
</protein>
<keyword evidence="4 7" id="KW-0472">Membrane</keyword>
<feature type="transmembrane region" description="Helical" evidence="7">
    <location>
        <begin position="178"/>
        <end position="196"/>
    </location>
</feature>
<evidence type="ECO:0000313" key="9">
    <source>
        <dbReference type="EMBL" id="KEF63854.1"/>
    </source>
</evidence>
<evidence type="ECO:0000259" key="8">
    <source>
        <dbReference type="Pfam" id="PF20684"/>
    </source>
</evidence>
<reference evidence="9 10" key="1">
    <citation type="submission" date="2013-03" db="EMBL/GenBank/DDBJ databases">
        <title>The Genome Sequence of Exophiala aquamarina CBS 119918.</title>
        <authorList>
            <consortium name="The Broad Institute Genomics Platform"/>
            <person name="Cuomo C."/>
            <person name="de Hoog S."/>
            <person name="Gorbushina A."/>
            <person name="Walker B."/>
            <person name="Young S.K."/>
            <person name="Zeng Q."/>
            <person name="Gargeya S."/>
            <person name="Fitzgerald M."/>
            <person name="Haas B."/>
            <person name="Abouelleil A."/>
            <person name="Allen A.W."/>
            <person name="Alvarado L."/>
            <person name="Arachchi H.M."/>
            <person name="Berlin A.M."/>
            <person name="Chapman S.B."/>
            <person name="Gainer-Dewar J."/>
            <person name="Goldberg J."/>
            <person name="Griggs A."/>
            <person name="Gujja S."/>
            <person name="Hansen M."/>
            <person name="Howarth C."/>
            <person name="Imamovic A."/>
            <person name="Ireland A."/>
            <person name="Larimer J."/>
            <person name="McCowan C."/>
            <person name="Murphy C."/>
            <person name="Pearson M."/>
            <person name="Poon T.W."/>
            <person name="Priest M."/>
            <person name="Roberts A."/>
            <person name="Saif S."/>
            <person name="Shea T."/>
            <person name="Sisk P."/>
            <person name="Sykes S."/>
            <person name="Wortman J."/>
            <person name="Nusbaum C."/>
            <person name="Birren B."/>
        </authorList>
    </citation>
    <scope>NUCLEOTIDE SEQUENCE [LARGE SCALE GENOMIC DNA]</scope>
    <source>
        <strain evidence="9 10">CBS 119918</strain>
    </source>
</reference>
<dbReference type="InterPro" id="IPR052337">
    <property type="entry name" value="SAT4-like"/>
</dbReference>
<feature type="transmembrane region" description="Helical" evidence="7">
    <location>
        <begin position="126"/>
        <end position="148"/>
    </location>
</feature>
<organism evidence="9 10">
    <name type="scientific">Exophiala aquamarina CBS 119918</name>
    <dbReference type="NCBI Taxonomy" id="1182545"/>
    <lineage>
        <taxon>Eukaryota</taxon>
        <taxon>Fungi</taxon>
        <taxon>Dikarya</taxon>
        <taxon>Ascomycota</taxon>
        <taxon>Pezizomycotina</taxon>
        <taxon>Eurotiomycetes</taxon>
        <taxon>Chaetothyriomycetidae</taxon>
        <taxon>Chaetothyriales</taxon>
        <taxon>Herpotrichiellaceae</taxon>
        <taxon>Exophiala</taxon>
    </lineage>
</organism>
<comment type="caution">
    <text evidence="9">The sequence shown here is derived from an EMBL/GenBank/DDBJ whole genome shotgun (WGS) entry which is preliminary data.</text>
</comment>
<dbReference type="PANTHER" id="PTHR33048:SF166">
    <property type="entry name" value="PTH11-LIKE INTEGRAL MEMBRANE PROTEIN"/>
    <property type="match status" value="1"/>
</dbReference>
<comment type="subcellular location">
    <subcellularLocation>
        <location evidence="1">Membrane</location>
        <topology evidence="1">Multi-pass membrane protein</topology>
    </subcellularLocation>
</comment>
<dbReference type="InterPro" id="IPR049326">
    <property type="entry name" value="Rhodopsin_dom_fungi"/>
</dbReference>
<dbReference type="AlphaFoldDB" id="A0A072PUW0"/>
<sequence>MSSTDTKALWICHGIALGLCTSRVVLRKVRRQAFTAGDYWTMLALVAIALRATLNDIILAGGTTTTIKANLRPPGLLAPDVHDRVILNSKLNLVNRLTVTTLLWSLKMVVLDLCRRLISKTPKEDLIRYSFWGVFAVTYLAGQLAVLLECRPFYLYWQIYPDPGKCVNGNAWLITYEVGNLITDIMLLIFPFPVLFAAKVHWKKKTQLCSLFSIGVFLVAVSVVRIVQGVPNARTQLSRTVWGSVETLFASIVAQVPTMYTLLRNTKQNSSYQPPEDTYRLASASNQMSRTRVRRSGKGDDIELGDKAFGGSDDHYQARGYAERTISPRPADAGGENESTKGILVTVDITQVDKGDARQRITEVSSQDS</sequence>
<dbReference type="OrthoDB" id="2988756at2759"/>
<proteinExistence type="inferred from homology"/>
<evidence type="ECO:0000256" key="4">
    <source>
        <dbReference type="ARBA" id="ARBA00023136"/>
    </source>
</evidence>
<feature type="transmembrane region" description="Helical" evidence="7">
    <location>
        <begin position="33"/>
        <end position="54"/>
    </location>
</feature>
<keyword evidence="2 7" id="KW-0812">Transmembrane</keyword>
<evidence type="ECO:0000256" key="3">
    <source>
        <dbReference type="ARBA" id="ARBA00022989"/>
    </source>
</evidence>
<comment type="similarity">
    <text evidence="5">Belongs to the SAT4 family.</text>
</comment>
<dbReference type="HOGENOM" id="CLU_019101_1_1_1"/>
<dbReference type="PANTHER" id="PTHR33048">
    <property type="entry name" value="PTH11-LIKE INTEGRAL MEMBRANE PROTEIN (AFU_ORTHOLOGUE AFUA_5G11245)"/>
    <property type="match status" value="1"/>
</dbReference>
<dbReference type="Proteomes" id="UP000027920">
    <property type="component" value="Unassembled WGS sequence"/>
</dbReference>
<feature type="transmembrane region" description="Helical" evidence="7">
    <location>
        <begin position="208"/>
        <end position="228"/>
    </location>
</feature>
<evidence type="ECO:0000256" key="2">
    <source>
        <dbReference type="ARBA" id="ARBA00022692"/>
    </source>
</evidence>
<dbReference type="EMBL" id="AMGV01000001">
    <property type="protein sequence ID" value="KEF63854.1"/>
    <property type="molecule type" value="Genomic_DNA"/>
</dbReference>
<feature type="region of interest" description="Disordered" evidence="6">
    <location>
        <begin position="283"/>
        <end position="315"/>
    </location>
</feature>
<feature type="domain" description="Rhodopsin" evidence="8">
    <location>
        <begin position="23"/>
        <end position="264"/>
    </location>
</feature>
<feature type="transmembrane region" description="Helical" evidence="7">
    <location>
        <begin position="240"/>
        <end position="263"/>
    </location>
</feature>
<evidence type="ECO:0000256" key="1">
    <source>
        <dbReference type="ARBA" id="ARBA00004141"/>
    </source>
</evidence>
<dbReference type="STRING" id="1182545.A0A072PUW0"/>
<feature type="compositionally biased region" description="Basic and acidic residues" evidence="6">
    <location>
        <begin position="297"/>
        <end position="315"/>
    </location>
</feature>
<evidence type="ECO:0000256" key="5">
    <source>
        <dbReference type="ARBA" id="ARBA00038359"/>
    </source>
</evidence>
<dbReference type="GO" id="GO:0016020">
    <property type="term" value="C:membrane"/>
    <property type="evidence" value="ECO:0007669"/>
    <property type="project" value="UniProtKB-SubCell"/>
</dbReference>
<dbReference type="RefSeq" id="XP_013266444.1">
    <property type="nucleotide sequence ID" value="XM_013410990.1"/>
</dbReference>
<gene>
    <name evidence="9" type="ORF">A1O9_01832</name>
</gene>